<evidence type="ECO:0000256" key="1">
    <source>
        <dbReference type="SAM" id="Phobius"/>
    </source>
</evidence>
<name>A0ABN6BHD7_9PSED</name>
<keyword evidence="3" id="KW-1185">Reference proteome</keyword>
<proteinExistence type="predicted"/>
<evidence type="ECO:0008006" key="4">
    <source>
        <dbReference type="Google" id="ProtNLM"/>
    </source>
</evidence>
<evidence type="ECO:0000313" key="3">
    <source>
        <dbReference type="Proteomes" id="UP001064896"/>
    </source>
</evidence>
<feature type="transmembrane region" description="Helical" evidence="1">
    <location>
        <begin position="16"/>
        <end position="35"/>
    </location>
</feature>
<sequence>MLFIFVVLALFPDTRTALYIGAAWLVLLSIAYRLWGRPGDDARPAPATPAPPHRQGEPA</sequence>
<keyword evidence="1" id="KW-0812">Transmembrane</keyword>
<keyword evidence="1" id="KW-0472">Membrane</keyword>
<dbReference type="EMBL" id="AP023081">
    <property type="protein sequence ID" value="BCD83673.1"/>
    <property type="molecule type" value="Genomic_DNA"/>
</dbReference>
<reference evidence="2" key="1">
    <citation type="submission" date="2020-05" db="EMBL/GenBank/DDBJ databases">
        <title>Complete genome sequence of Pseudomonas sp. Sm006.</title>
        <authorList>
            <person name="Takeuchi K."/>
            <person name="Someya N."/>
        </authorList>
    </citation>
    <scope>NUCLEOTIDE SEQUENCE</scope>
    <source>
        <strain evidence="2">Sm006</strain>
    </source>
</reference>
<organism evidence="2 3">
    <name type="scientific">Pseudomonas solani</name>
    <dbReference type="NCBI Taxonomy" id="2731552"/>
    <lineage>
        <taxon>Bacteria</taxon>
        <taxon>Pseudomonadati</taxon>
        <taxon>Pseudomonadota</taxon>
        <taxon>Gammaproteobacteria</taxon>
        <taxon>Pseudomonadales</taxon>
        <taxon>Pseudomonadaceae</taxon>
        <taxon>Pseudomonas</taxon>
    </lineage>
</organism>
<keyword evidence="1" id="KW-1133">Transmembrane helix</keyword>
<gene>
    <name evidence="2" type="ORF">PSm6_00800</name>
</gene>
<accession>A0ABN6BHD7</accession>
<evidence type="ECO:0000313" key="2">
    <source>
        <dbReference type="EMBL" id="BCD83673.1"/>
    </source>
</evidence>
<protein>
    <recommendedName>
        <fullName evidence="4">Amino acid permease</fullName>
    </recommendedName>
</protein>
<dbReference type="Proteomes" id="UP001064896">
    <property type="component" value="Chromosome"/>
</dbReference>